<dbReference type="InParanoid" id="A0A146G6D9"/>
<dbReference type="EMBL" id="BDCO01000002">
    <property type="protein sequence ID" value="GAT32507.1"/>
    <property type="molecule type" value="Genomic_DNA"/>
</dbReference>
<organism evidence="1 2">
    <name type="scientific">Terrimicrobium sacchariphilum</name>
    <dbReference type="NCBI Taxonomy" id="690879"/>
    <lineage>
        <taxon>Bacteria</taxon>
        <taxon>Pseudomonadati</taxon>
        <taxon>Verrucomicrobiota</taxon>
        <taxon>Terrimicrobiia</taxon>
        <taxon>Terrimicrobiales</taxon>
        <taxon>Terrimicrobiaceae</taxon>
        <taxon>Terrimicrobium</taxon>
    </lineage>
</organism>
<dbReference type="InterPro" id="IPR010767">
    <property type="entry name" value="Phage_CGC-2007_Cje0229"/>
</dbReference>
<protein>
    <recommendedName>
        <fullName evidence="3">DUF1353 domain-containing protein</fullName>
    </recommendedName>
</protein>
<dbReference type="AlphaFoldDB" id="A0A146G6D9"/>
<gene>
    <name evidence="1" type="ORF">TSACC_2906</name>
</gene>
<sequence length="134" mass="15326">MMKTGFLEPLPGFRWMSYKDGRQTLIDSLVYVSRGGERFEVPAGFVTDYASVPSLFWNIPGFDPYGPAKFPAVLHDWLYSLRGGEPHEKKREECDALFLEAMQSVGVGWLHRRIIWAAVRLCGGLWSMSQPWVK</sequence>
<dbReference type="Pfam" id="PF07087">
    <property type="entry name" value="DUF1353"/>
    <property type="match status" value="1"/>
</dbReference>
<reference evidence="2" key="1">
    <citation type="journal article" date="2017" name="Genome Announc.">
        <title>Draft Genome Sequence of Terrimicrobium sacchariphilum NM-5T, a Facultative Anaerobic Soil Bacterium of the Class Spartobacteria.</title>
        <authorList>
            <person name="Qiu Y.L."/>
            <person name="Tourlousse D.M."/>
            <person name="Matsuura N."/>
            <person name="Ohashi A."/>
            <person name="Sekiguchi Y."/>
        </authorList>
    </citation>
    <scope>NUCLEOTIDE SEQUENCE [LARGE SCALE GENOMIC DNA]</scope>
    <source>
        <strain evidence="2">NM-5</strain>
    </source>
</reference>
<accession>A0A146G6D9</accession>
<comment type="caution">
    <text evidence="1">The sequence shown here is derived from an EMBL/GenBank/DDBJ whole genome shotgun (WGS) entry which is preliminary data.</text>
</comment>
<evidence type="ECO:0000313" key="2">
    <source>
        <dbReference type="Proteomes" id="UP000076023"/>
    </source>
</evidence>
<proteinExistence type="predicted"/>
<dbReference type="Proteomes" id="UP000076023">
    <property type="component" value="Unassembled WGS sequence"/>
</dbReference>
<dbReference type="OrthoDB" id="200018at2"/>
<name>A0A146G6D9_TERSA</name>
<evidence type="ECO:0008006" key="3">
    <source>
        <dbReference type="Google" id="ProtNLM"/>
    </source>
</evidence>
<evidence type="ECO:0000313" key="1">
    <source>
        <dbReference type="EMBL" id="GAT32507.1"/>
    </source>
</evidence>
<dbReference type="STRING" id="690879.TSACC_2906"/>
<keyword evidence="2" id="KW-1185">Reference proteome</keyword>